<dbReference type="InterPro" id="IPR053139">
    <property type="entry name" value="Surface_bspA-like"/>
</dbReference>
<dbReference type="PANTHER" id="PTHR45661:SF3">
    <property type="entry name" value="IG-LIKE DOMAIN-CONTAINING PROTEIN"/>
    <property type="match status" value="1"/>
</dbReference>
<dbReference type="PANTHER" id="PTHR45661">
    <property type="entry name" value="SURFACE ANTIGEN"/>
    <property type="match status" value="1"/>
</dbReference>
<dbReference type="InterPro" id="IPR026906">
    <property type="entry name" value="LRR_5"/>
</dbReference>
<dbReference type="AlphaFoldDB" id="A2FWU9"/>
<name>A2FWU9_TRIV3</name>
<protein>
    <submittedName>
        <fullName evidence="1">Surface antigen BspA-like</fullName>
    </submittedName>
</protein>
<keyword evidence="2" id="KW-1185">Reference proteome</keyword>
<proteinExistence type="predicted"/>
<reference evidence="1" key="1">
    <citation type="submission" date="2006-10" db="EMBL/GenBank/DDBJ databases">
        <authorList>
            <person name="Amadeo P."/>
            <person name="Zhao Q."/>
            <person name="Wortman J."/>
            <person name="Fraser-Liggett C."/>
            <person name="Carlton J."/>
        </authorList>
    </citation>
    <scope>NUCLEOTIDE SEQUENCE</scope>
    <source>
        <strain evidence="1">G3</strain>
    </source>
</reference>
<dbReference type="STRING" id="5722.A2FWU9"/>
<dbReference type="EMBL" id="DS114093">
    <property type="protein sequence ID" value="EAX90634.1"/>
    <property type="molecule type" value="Genomic_DNA"/>
</dbReference>
<dbReference type="KEGG" id="tva:4748321"/>
<dbReference type="SUPFAM" id="SSF52058">
    <property type="entry name" value="L domain-like"/>
    <property type="match status" value="2"/>
</dbReference>
<dbReference type="InParanoid" id="A2FWU9"/>
<dbReference type="VEuPathDB" id="TrichDB:TVAGG3_0727260"/>
<evidence type="ECO:0000313" key="2">
    <source>
        <dbReference type="Proteomes" id="UP000001542"/>
    </source>
</evidence>
<dbReference type="Pfam" id="PF13306">
    <property type="entry name" value="LRR_5"/>
    <property type="match status" value="2"/>
</dbReference>
<reference evidence="1" key="2">
    <citation type="journal article" date="2007" name="Science">
        <title>Draft genome sequence of the sexually transmitted pathogen Trichomonas vaginalis.</title>
        <authorList>
            <person name="Carlton J.M."/>
            <person name="Hirt R.P."/>
            <person name="Silva J.C."/>
            <person name="Delcher A.L."/>
            <person name="Schatz M."/>
            <person name="Zhao Q."/>
            <person name="Wortman J.R."/>
            <person name="Bidwell S.L."/>
            <person name="Alsmark U.C.M."/>
            <person name="Besteiro S."/>
            <person name="Sicheritz-Ponten T."/>
            <person name="Noel C.J."/>
            <person name="Dacks J.B."/>
            <person name="Foster P.G."/>
            <person name="Simillion C."/>
            <person name="Van de Peer Y."/>
            <person name="Miranda-Saavedra D."/>
            <person name="Barton G.J."/>
            <person name="Westrop G.D."/>
            <person name="Mueller S."/>
            <person name="Dessi D."/>
            <person name="Fiori P.L."/>
            <person name="Ren Q."/>
            <person name="Paulsen I."/>
            <person name="Zhang H."/>
            <person name="Bastida-Corcuera F.D."/>
            <person name="Simoes-Barbosa A."/>
            <person name="Brown M.T."/>
            <person name="Hayes R.D."/>
            <person name="Mukherjee M."/>
            <person name="Okumura C.Y."/>
            <person name="Schneider R."/>
            <person name="Smith A.J."/>
            <person name="Vanacova S."/>
            <person name="Villalvazo M."/>
            <person name="Haas B.J."/>
            <person name="Pertea M."/>
            <person name="Feldblyum T.V."/>
            <person name="Utterback T.R."/>
            <person name="Shu C.L."/>
            <person name="Osoegawa K."/>
            <person name="de Jong P.J."/>
            <person name="Hrdy I."/>
            <person name="Horvathova L."/>
            <person name="Zubacova Z."/>
            <person name="Dolezal P."/>
            <person name="Malik S.B."/>
            <person name="Logsdon J.M. Jr."/>
            <person name="Henze K."/>
            <person name="Gupta A."/>
            <person name="Wang C.C."/>
            <person name="Dunne R.L."/>
            <person name="Upcroft J.A."/>
            <person name="Upcroft P."/>
            <person name="White O."/>
            <person name="Salzberg S.L."/>
            <person name="Tang P."/>
            <person name="Chiu C.-H."/>
            <person name="Lee Y.-S."/>
            <person name="Embley T.M."/>
            <person name="Coombs G.H."/>
            <person name="Mottram J.C."/>
            <person name="Tachezy J."/>
            <person name="Fraser-Liggett C.M."/>
            <person name="Johnson P.J."/>
        </authorList>
    </citation>
    <scope>NUCLEOTIDE SEQUENCE [LARGE SCALE GENOMIC DNA]</scope>
    <source>
        <strain evidence="1">G3</strain>
    </source>
</reference>
<dbReference type="Proteomes" id="UP000001542">
    <property type="component" value="Unassembled WGS sequence"/>
</dbReference>
<gene>
    <name evidence="1" type="ORF">TVAG_437780</name>
</gene>
<sequence length="270" mass="29923">MPENVTVINGFTFQDCHSLQYINLSSKTGSIKASAFNNCENLLFMEIPETLTNIGQSAFTGCIKLTIDASKNKNIDYRDQMLFTDNKKTLSTYFGSETKDLVIPEGLTSIGISVFSSKNLRYVTFNGNTLESINERAFESSTIEKIDIPSSVTYIEPKCFYGCNNLSTVNFISNNALTVIPNNCFYNCQKLSNIKLPPSIQTIEENAFWSCFSLGDIGMSSTQISKINEFAFQNSGLTTFVNTKNSVTINFGSFMNCGIETVSFITESVP</sequence>
<dbReference type="Gene3D" id="3.80.10.10">
    <property type="entry name" value="Ribonuclease Inhibitor"/>
    <property type="match status" value="2"/>
</dbReference>
<accession>A2FWU9</accession>
<evidence type="ECO:0000313" key="1">
    <source>
        <dbReference type="EMBL" id="EAX90634.1"/>
    </source>
</evidence>
<dbReference type="VEuPathDB" id="TrichDB:TVAG_437780"/>
<dbReference type="RefSeq" id="XP_001303564.1">
    <property type="nucleotide sequence ID" value="XM_001303563.1"/>
</dbReference>
<dbReference type="SMR" id="A2FWU9"/>
<dbReference type="InterPro" id="IPR032675">
    <property type="entry name" value="LRR_dom_sf"/>
</dbReference>
<organism evidence="1 2">
    <name type="scientific">Trichomonas vaginalis (strain ATCC PRA-98 / G3)</name>
    <dbReference type="NCBI Taxonomy" id="412133"/>
    <lineage>
        <taxon>Eukaryota</taxon>
        <taxon>Metamonada</taxon>
        <taxon>Parabasalia</taxon>
        <taxon>Trichomonadida</taxon>
        <taxon>Trichomonadidae</taxon>
        <taxon>Trichomonas</taxon>
    </lineage>
</organism>